<dbReference type="InterPro" id="IPR000639">
    <property type="entry name" value="Epox_hydrolase-like"/>
</dbReference>
<evidence type="ECO:0000259" key="1">
    <source>
        <dbReference type="Pfam" id="PF00561"/>
    </source>
</evidence>
<dbReference type="Proteomes" id="UP000325902">
    <property type="component" value="Unassembled WGS sequence"/>
</dbReference>
<dbReference type="InterPro" id="IPR050266">
    <property type="entry name" value="AB_hydrolase_sf"/>
</dbReference>
<sequence length="272" mass="30401">MSGAYFKNDGVDLFYVVEGTGAPILLLHGWTCDHLDWSWQQPFLQSLGFQTIAIDHRGHGRSGVLPGDNYGPEILADDAAALLSHLGVEKAIVMGHSLGTVVASALAVRHPEKVKALVLVDPVYHLFWEELEPFVAFMCQPNSPQNAATFFDQAFYTDSSPAWLKAWHRHRTLGNPPHVVSAVMTQLYAQENSIGRKENSVMYNRRRACPRLVTCMEQMKADLEHEIGLNPATDKVELLPSGHWHHQQDADVFNAVVKGWFQAQDLLPKINN</sequence>
<keyword evidence="3" id="KW-1185">Reference proteome</keyword>
<keyword evidence="2" id="KW-0560">Oxidoreductase</keyword>
<dbReference type="InterPro" id="IPR000073">
    <property type="entry name" value="AB_hydrolase_1"/>
</dbReference>
<evidence type="ECO:0000313" key="2">
    <source>
        <dbReference type="EMBL" id="KAB2571597.1"/>
    </source>
</evidence>
<name>A0A5N5D214_9PEZI</name>
<evidence type="ECO:0000313" key="3">
    <source>
        <dbReference type="Proteomes" id="UP000325902"/>
    </source>
</evidence>
<dbReference type="Pfam" id="PF00561">
    <property type="entry name" value="Abhydrolase_1"/>
    <property type="match status" value="1"/>
</dbReference>
<dbReference type="PANTHER" id="PTHR43798">
    <property type="entry name" value="MONOACYLGLYCEROL LIPASE"/>
    <property type="match status" value="1"/>
</dbReference>
<reference evidence="2 3" key="1">
    <citation type="journal article" date="2019" name="Sci. Rep.">
        <title>A multi-omics analysis of the grapevine pathogen Lasiodiplodia theobromae reveals that temperature affects the expression of virulence- and pathogenicity-related genes.</title>
        <authorList>
            <person name="Felix C."/>
            <person name="Meneses R."/>
            <person name="Goncalves M.F.M."/>
            <person name="Tilleman L."/>
            <person name="Duarte A.S."/>
            <person name="Jorrin-Novo J.V."/>
            <person name="Van de Peer Y."/>
            <person name="Deforce D."/>
            <person name="Van Nieuwerburgh F."/>
            <person name="Esteves A.C."/>
            <person name="Alves A."/>
        </authorList>
    </citation>
    <scope>NUCLEOTIDE SEQUENCE [LARGE SCALE GENOMIC DNA]</scope>
    <source>
        <strain evidence="2 3">LA-SOL3</strain>
    </source>
</reference>
<dbReference type="EMBL" id="VCHE01000097">
    <property type="protein sequence ID" value="KAB2571597.1"/>
    <property type="molecule type" value="Genomic_DNA"/>
</dbReference>
<protein>
    <submittedName>
        <fullName evidence="2">Non-heme haloperoxidase</fullName>
    </submittedName>
</protein>
<dbReference type="PRINTS" id="PR00412">
    <property type="entry name" value="EPOXHYDRLASE"/>
</dbReference>
<proteinExistence type="predicted"/>
<dbReference type="SUPFAM" id="SSF53474">
    <property type="entry name" value="alpha/beta-Hydrolases"/>
    <property type="match status" value="1"/>
</dbReference>
<keyword evidence="2" id="KW-0575">Peroxidase</keyword>
<comment type="caution">
    <text evidence="2">The sequence shown here is derived from an EMBL/GenBank/DDBJ whole genome shotgun (WGS) entry which is preliminary data.</text>
</comment>
<dbReference type="Gene3D" id="3.40.50.1820">
    <property type="entry name" value="alpha/beta hydrolase"/>
    <property type="match status" value="1"/>
</dbReference>
<dbReference type="GO" id="GO:0004601">
    <property type="term" value="F:peroxidase activity"/>
    <property type="evidence" value="ECO:0007669"/>
    <property type="project" value="UniProtKB-KW"/>
</dbReference>
<feature type="domain" description="AB hydrolase-1" evidence="1">
    <location>
        <begin position="23"/>
        <end position="136"/>
    </location>
</feature>
<dbReference type="AlphaFoldDB" id="A0A5N5D214"/>
<dbReference type="OrthoDB" id="408373at2759"/>
<dbReference type="InterPro" id="IPR029058">
    <property type="entry name" value="AB_hydrolase_fold"/>
</dbReference>
<accession>A0A5N5D214</accession>
<organism evidence="2 3">
    <name type="scientific">Lasiodiplodia theobromae</name>
    <dbReference type="NCBI Taxonomy" id="45133"/>
    <lineage>
        <taxon>Eukaryota</taxon>
        <taxon>Fungi</taxon>
        <taxon>Dikarya</taxon>
        <taxon>Ascomycota</taxon>
        <taxon>Pezizomycotina</taxon>
        <taxon>Dothideomycetes</taxon>
        <taxon>Dothideomycetes incertae sedis</taxon>
        <taxon>Botryosphaeriales</taxon>
        <taxon>Botryosphaeriaceae</taxon>
        <taxon>Lasiodiplodia</taxon>
    </lineage>
</organism>
<dbReference type="PRINTS" id="PR00111">
    <property type="entry name" value="ABHYDROLASE"/>
</dbReference>
<gene>
    <name evidence="2" type="primary">thcF</name>
    <name evidence="2" type="ORF">DBV05_g9735</name>
</gene>